<evidence type="ECO:0000313" key="12">
    <source>
        <dbReference type="Proteomes" id="UP000000798"/>
    </source>
</evidence>
<feature type="domain" description="MotA/TolQ/ExbB proton channel" evidence="10">
    <location>
        <begin position="78"/>
        <end position="192"/>
    </location>
</feature>
<dbReference type="InterPro" id="IPR002898">
    <property type="entry name" value="MotA_ExbB_proton_chnl"/>
</dbReference>
<dbReference type="Pfam" id="PF01618">
    <property type="entry name" value="MotA_ExbB"/>
    <property type="match status" value="1"/>
</dbReference>
<evidence type="ECO:0000256" key="2">
    <source>
        <dbReference type="ARBA" id="ARBA00022448"/>
    </source>
</evidence>
<dbReference type="PANTHER" id="PTHR30625">
    <property type="entry name" value="PROTEIN TOLQ"/>
    <property type="match status" value="1"/>
</dbReference>
<name>O67795_AQUAE</name>
<dbReference type="PATRIC" id="fig|224324.8.peg.1537"/>
<dbReference type="InterPro" id="IPR050790">
    <property type="entry name" value="ExbB/TolQ_transport"/>
</dbReference>
<evidence type="ECO:0000256" key="9">
    <source>
        <dbReference type="SAM" id="Phobius"/>
    </source>
</evidence>
<dbReference type="OrthoDB" id="4045at2"/>
<gene>
    <name evidence="11" type="primary">tolQ</name>
    <name evidence="11" type="ordered locus">aq_1988</name>
</gene>
<proteinExistence type="inferred from homology"/>
<dbReference type="RefSeq" id="WP_010881300.1">
    <property type="nucleotide sequence ID" value="NC_000918.1"/>
</dbReference>
<dbReference type="Proteomes" id="UP000000798">
    <property type="component" value="Chromosome"/>
</dbReference>
<keyword evidence="3" id="KW-1003">Cell membrane</keyword>
<dbReference type="EMBL" id="AE000657">
    <property type="protein sequence ID" value="AAC07752.1"/>
    <property type="molecule type" value="Genomic_DNA"/>
</dbReference>
<dbReference type="AlphaFoldDB" id="O67795"/>
<evidence type="ECO:0000256" key="8">
    <source>
        <dbReference type="RuleBase" id="RU004057"/>
    </source>
</evidence>
<dbReference type="eggNOG" id="COG0811">
    <property type="taxonomic scope" value="Bacteria"/>
</dbReference>
<evidence type="ECO:0000259" key="10">
    <source>
        <dbReference type="Pfam" id="PF01618"/>
    </source>
</evidence>
<feature type="transmembrane region" description="Helical" evidence="9">
    <location>
        <begin position="121"/>
        <end position="141"/>
    </location>
</feature>
<feature type="transmembrane region" description="Helical" evidence="9">
    <location>
        <begin position="12"/>
        <end position="30"/>
    </location>
</feature>
<dbReference type="InParanoid" id="O67795"/>
<dbReference type="PANTHER" id="PTHR30625:SF15">
    <property type="entry name" value="BIOPOLYMER TRANSPORT PROTEIN EXBB"/>
    <property type="match status" value="1"/>
</dbReference>
<evidence type="ECO:0000256" key="4">
    <source>
        <dbReference type="ARBA" id="ARBA00022692"/>
    </source>
</evidence>
<reference evidence="11 12" key="1">
    <citation type="journal article" date="1998" name="Nature">
        <title>The complete genome of the hyperthermophilic bacterium Aquifex aeolicus.</title>
        <authorList>
            <person name="Deckert G."/>
            <person name="Warren P.V."/>
            <person name="Gaasterland T."/>
            <person name="Young W.G."/>
            <person name="Lenox A.L."/>
            <person name="Graham D.E."/>
            <person name="Overbeek R."/>
            <person name="Snead M.A."/>
            <person name="Keller M."/>
            <person name="Aujay M."/>
            <person name="Huber R."/>
            <person name="Feldman R.A."/>
            <person name="Short J.M."/>
            <person name="Olson G.J."/>
            <person name="Swanson R.V."/>
        </authorList>
    </citation>
    <scope>NUCLEOTIDE SEQUENCE [LARGE SCALE GENOMIC DNA]</scope>
    <source>
        <strain evidence="11 12">VF5</strain>
    </source>
</reference>
<feature type="transmembrane region" description="Helical" evidence="9">
    <location>
        <begin position="161"/>
        <end position="181"/>
    </location>
</feature>
<dbReference type="PIR" id="G70470">
    <property type="entry name" value="G70470"/>
</dbReference>
<dbReference type="HOGENOM" id="CLU_053325_4_5_0"/>
<keyword evidence="7 9" id="KW-0472">Membrane</keyword>
<evidence type="ECO:0000256" key="6">
    <source>
        <dbReference type="ARBA" id="ARBA00022989"/>
    </source>
</evidence>
<protein>
    <submittedName>
        <fullName evidence="11">TolQ-like protein</fullName>
    </submittedName>
</protein>
<dbReference type="KEGG" id="aae:aq_1988"/>
<dbReference type="GO" id="GO:0005886">
    <property type="term" value="C:plasma membrane"/>
    <property type="evidence" value="ECO:0000318"/>
    <property type="project" value="GO_Central"/>
</dbReference>
<comment type="subcellular location">
    <subcellularLocation>
        <location evidence="1">Cell membrane</location>
        <topology evidence="1">Multi-pass membrane protein</topology>
    </subcellularLocation>
    <subcellularLocation>
        <location evidence="8">Membrane</location>
        <topology evidence="8">Multi-pass membrane protein</topology>
    </subcellularLocation>
</comment>
<organism evidence="11 12">
    <name type="scientific">Aquifex aeolicus (strain VF5)</name>
    <dbReference type="NCBI Taxonomy" id="224324"/>
    <lineage>
        <taxon>Bacteria</taxon>
        <taxon>Pseudomonadati</taxon>
        <taxon>Aquificota</taxon>
        <taxon>Aquificia</taxon>
        <taxon>Aquificales</taxon>
        <taxon>Aquificaceae</taxon>
        <taxon>Aquifex</taxon>
    </lineage>
</organism>
<comment type="similarity">
    <text evidence="8">Belongs to the exbB/tolQ family.</text>
</comment>
<keyword evidence="2 8" id="KW-0813">Transport</keyword>
<dbReference type="STRING" id="224324.aq_1988"/>
<keyword evidence="4 9" id="KW-0812">Transmembrane</keyword>
<sequence length="204" mass="22461">MEAILAWIEKGGIVMYPLILLSILSWYVIIERAVNLRVKNFLPRNLTEIKALISRGDYESALKISTVVDHPFTKAVSVTLEEYLKGKKEKGYLIRLMEEELSALVPKIEKNLPILSTTASVAPLLGLFGTITGLIKVFQAYAITTQGEAMNLLAKGISEVLVAAATGLGVAIPALLAYWVYKAIGNHILDRISEEAREIIHSLE</sequence>
<dbReference type="FunCoup" id="O67795">
    <property type="interactions" value="225"/>
</dbReference>
<evidence type="ECO:0000256" key="7">
    <source>
        <dbReference type="ARBA" id="ARBA00023136"/>
    </source>
</evidence>
<keyword evidence="6 9" id="KW-1133">Transmembrane helix</keyword>
<evidence type="ECO:0000256" key="1">
    <source>
        <dbReference type="ARBA" id="ARBA00004651"/>
    </source>
</evidence>
<keyword evidence="5 8" id="KW-0653">Protein transport</keyword>
<evidence type="ECO:0000256" key="3">
    <source>
        <dbReference type="ARBA" id="ARBA00022475"/>
    </source>
</evidence>
<dbReference type="EnsemblBacteria" id="AAC07752">
    <property type="protein sequence ID" value="AAC07752"/>
    <property type="gene ID" value="aq_1988"/>
</dbReference>
<keyword evidence="12" id="KW-1185">Reference proteome</keyword>
<dbReference type="GO" id="GO:0017038">
    <property type="term" value="P:protein import"/>
    <property type="evidence" value="ECO:0000318"/>
    <property type="project" value="GO_Central"/>
</dbReference>
<evidence type="ECO:0000313" key="11">
    <source>
        <dbReference type="EMBL" id="AAC07752.1"/>
    </source>
</evidence>
<evidence type="ECO:0000256" key="5">
    <source>
        <dbReference type="ARBA" id="ARBA00022927"/>
    </source>
</evidence>
<accession>O67795</accession>